<feature type="domain" description="HTH luxR-type" evidence="4">
    <location>
        <begin position="77"/>
        <end position="142"/>
    </location>
</feature>
<dbReference type="PANTHER" id="PTHR44688">
    <property type="entry name" value="DNA-BINDING TRANSCRIPTIONAL ACTIVATOR DEVR_DOSR"/>
    <property type="match status" value="1"/>
</dbReference>
<evidence type="ECO:0000256" key="3">
    <source>
        <dbReference type="ARBA" id="ARBA00023163"/>
    </source>
</evidence>
<dbReference type="SUPFAM" id="SSF46894">
    <property type="entry name" value="C-terminal effector domain of the bipartite response regulators"/>
    <property type="match status" value="1"/>
</dbReference>
<keyword evidence="3" id="KW-0804">Transcription</keyword>
<dbReference type="HOGENOM" id="CLU_1795237_0_0_12"/>
<dbReference type="Proteomes" id="UP000008466">
    <property type="component" value="Chromosome"/>
</dbReference>
<evidence type="ECO:0000256" key="1">
    <source>
        <dbReference type="ARBA" id="ARBA00023015"/>
    </source>
</evidence>
<keyword evidence="6" id="KW-1185">Reference proteome</keyword>
<dbReference type="EMBL" id="CP002541">
    <property type="protein sequence ID" value="ADY13582.1"/>
    <property type="molecule type" value="Genomic_DNA"/>
</dbReference>
<dbReference type="GO" id="GO:0006355">
    <property type="term" value="P:regulation of DNA-templated transcription"/>
    <property type="evidence" value="ECO:0007669"/>
    <property type="project" value="InterPro"/>
</dbReference>
<evidence type="ECO:0000259" key="4">
    <source>
        <dbReference type="PROSITE" id="PS50043"/>
    </source>
</evidence>
<evidence type="ECO:0000313" key="6">
    <source>
        <dbReference type="Proteomes" id="UP000008466"/>
    </source>
</evidence>
<dbReference type="Pfam" id="PF00196">
    <property type="entry name" value="GerE"/>
    <property type="match status" value="1"/>
</dbReference>
<sequence length="144" mass="16072">MEYRAPVICFARDLPTALHLKQQVSCPYLLLFCPPSLLGMCSLLEDAHCRAQSLSCSVSTLQQTLLCCTDVREKECVQEQVVALTRREEQVLALMISGQDIQSIALILGIKRSTVVAHKKHMFLKSGVHTTSQLVVWAMLKQVC</sequence>
<dbReference type="CDD" id="cd06170">
    <property type="entry name" value="LuxR_C_like"/>
    <property type="match status" value="1"/>
</dbReference>
<dbReference type="Gene3D" id="1.10.10.10">
    <property type="entry name" value="Winged helix-like DNA-binding domain superfamily/Winged helix DNA-binding domain"/>
    <property type="match status" value="1"/>
</dbReference>
<accession>F0RWF1</accession>
<dbReference type="eggNOG" id="COG2197">
    <property type="taxonomic scope" value="Bacteria"/>
</dbReference>
<dbReference type="PANTHER" id="PTHR44688:SF16">
    <property type="entry name" value="DNA-BINDING TRANSCRIPTIONAL ACTIVATOR DEVR_DOSR"/>
    <property type="match status" value="1"/>
</dbReference>
<keyword evidence="1" id="KW-0805">Transcription regulation</keyword>
<dbReference type="PROSITE" id="PS50043">
    <property type="entry name" value="HTH_LUXR_2"/>
    <property type="match status" value="1"/>
</dbReference>
<dbReference type="InterPro" id="IPR016032">
    <property type="entry name" value="Sig_transdc_resp-reg_C-effctor"/>
</dbReference>
<organism evidence="5 6">
    <name type="scientific">Sphaerochaeta globosa (strain ATCC BAA-1886 / DSM 22777 / Buddy)</name>
    <name type="common">Spirochaeta sp. (strain Buddy)</name>
    <dbReference type="NCBI Taxonomy" id="158189"/>
    <lineage>
        <taxon>Bacteria</taxon>
        <taxon>Pseudomonadati</taxon>
        <taxon>Spirochaetota</taxon>
        <taxon>Spirochaetia</taxon>
        <taxon>Spirochaetales</taxon>
        <taxon>Sphaerochaetaceae</taxon>
        <taxon>Sphaerochaeta</taxon>
    </lineage>
</organism>
<keyword evidence="2" id="KW-0238">DNA-binding</keyword>
<protein>
    <submittedName>
        <fullName evidence="5">Regulatory protein LuxR</fullName>
    </submittedName>
</protein>
<dbReference type="STRING" id="158189.SpiBuddy_1758"/>
<dbReference type="AlphaFoldDB" id="F0RWF1"/>
<dbReference type="GO" id="GO:0003677">
    <property type="term" value="F:DNA binding"/>
    <property type="evidence" value="ECO:0007669"/>
    <property type="project" value="UniProtKB-KW"/>
</dbReference>
<dbReference type="SMART" id="SM00421">
    <property type="entry name" value="HTH_LUXR"/>
    <property type="match status" value="1"/>
</dbReference>
<evidence type="ECO:0000313" key="5">
    <source>
        <dbReference type="EMBL" id="ADY13582.1"/>
    </source>
</evidence>
<reference evidence="6" key="1">
    <citation type="submission" date="2011-02" db="EMBL/GenBank/DDBJ databases">
        <title>Complete sequence of Spirochaeta sp. Buddy.</title>
        <authorList>
            <person name="Lucas S."/>
            <person name="Copeland A."/>
            <person name="Lapidus A."/>
            <person name="Cheng J.-F."/>
            <person name="Goodwin L."/>
            <person name="Pitluck S."/>
            <person name="Zeytun A."/>
            <person name="Detter J.C."/>
            <person name="Han C."/>
            <person name="Tapia R."/>
            <person name="Land M."/>
            <person name="Hauser L."/>
            <person name="Kyrpides N."/>
            <person name="Ivanova N."/>
            <person name="Mikhailova N."/>
            <person name="Pagani I."/>
            <person name="Ritalahti K.M."/>
            <person name="Loeffler F.E."/>
            <person name="Woyke T."/>
        </authorList>
    </citation>
    <scope>NUCLEOTIDE SEQUENCE [LARGE SCALE GENOMIC DNA]</scope>
    <source>
        <strain evidence="6">ATCC BAA-1886 / DSM 22777 / Buddy</strain>
    </source>
</reference>
<proteinExistence type="predicted"/>
<dbReference type="InterPro" id="IPR000792">
    <property type="entry name" value="Tscrpt_reg_LuxR_C"/>
</dbReference>
<evidence type="ECO:0000256" key="2">
    <source>
        <dbReference type="ARBA" id="ARBA00023125"/>
    </source>
</evidence>
<gene>
    <name evidence="5" type="ordered locus">SpiBuddy_1758</name>
</gene>
<dbReference type="PRINTS" id="PR00038">
    <property type="entry name" value="HTHLUXR"/>
</dbReference>
<dbReference type="InterPro" id="IPR036388">
    <property type="entry name" value="WH-like_DNA-bd_sf"/>
</dbReference>
<dbReference type="KEGG" id="sbu:SpiBuddy_1758"/>
<name>F0RWF1_SPHGB</name>